<evidence type="ECO:0000313" key="1">
    <source>
        <dbReference type="EMBL" id="SJX22821.1"/>
    </source>
</evidence>
<protein>
    <submittedName>
        <fullName evidence="1">Uncharacterized protein</fullName>
    </submittedName>
</protein>
<dbReference type="AlphaFoldDB" id="A0A1R7QF38"/>
<organism evidence="1 2">
    <name type="scientific">Acinetobacter johnsonii</name>
    <dbReference type="NCBI Taxonomy" id="40214"/>
    <lineage>
        <taxon>Bacteria</taxon>
        <taxon>Pseudomonadati</taxon>
        <taxon>Pseudomonadota</taxon>
        <taxon>Gammaproteobacteria</taxon>
        <taxon>Moraxellales</taxon>
        <taxon>Moraxellaceae</taxon>
        <taxon>Acinetobacter</taxon>
    </lineage>
</organism>
<dbReference type="RefSeq" id="WP_087013521.1">
    <property type="nucleotide sequence ID" value="NZ_FUUY01000008.1"/>
</dbReference>
<sequence>MNNEKALTFNKTSKMLANTSYEGAYLYLDSSFDQHQVKVVVSHNNQKFEMHLPIVLQDGVLMAKLSLDSHQNAEVEDEVVQFAQSIVSFHQDKDGYTLSHLNNHA</sequence>
<gene>
    <name evidence="1" type="ORF">ACNJC6_02474</name>
</gene>
<name>A0A1R7QF38_ACIJO</name>
<reference evidence="1 2" key="1">
    <citation type="submission" date="2017-02" db="EMBL/GenBank/DDBJ databases">
        <authorList>
            <person name="Peterson S.W."/>
        </authorList>
    </citation>
    <scope>NUCLEOTIDE SEQUENCE [LARGE SCALE GENOMIC DNA]</scope>
    <source>
        <strain evidence="1">C6</strain>
    </source>
</reference>
<proteinExistence type="predicted"/>
<accession>A0A1R7QF38</accession>
<dbReference type="Proteomes" id="UP000196240">
    <property type="component" value="Unassembled WGS sequence"/>
</dbReference>
<evidence type="ECO:0000313" key="2">
    <source>
        <dbReference type="Proteomes" id="UP000196240"/>
    </source>
</evidence>
<dbReference type="EMBL" id="FUUY01000008">
    <property type="protein sequence ID" value="SJX22821.1"/>
    <property type="molecule type" value="Genomic_DNA"/>
</dbReference>